<dbReference type="InterPro" id="IPR004626">
    <property type="entry name" value="RarD"/>
</dbReference>
<gene>
    <name evidence="10" type="ORF">RC74_14440</name>
</gene>
<dbReference type="OrthoDB" id="369870at2"/>
<dbReference type="NCBIfam" id="TIGR00688">
    <property type="entry name" value="rarD"/>
    <property type="match status" value="1"/>
</dbReference>
<comment type="subcellular location">
    <subcellularLocation>
        <location evidence="1">Cell membrane</location>
        <topology evidence="1">Multi-pass membrane protein</topology>
    </subcellularLocation>
</comment>
<sequence length="312" mass="34108">MPEHIKGSLAMLLACVVWGFSSIYYKAIDHVAPLEVLSHRSLWSLAFLLGILAVQGRLPTLWPILRDHRKMLWITAASLLISINWFLFIYAVQSGRAVESSLGYFIFPLFAVLLGAFVLGERLGPLKWAAVALAAMAVMGLTYALEAPPWISLVLSSTFAVYGLIKKQLDAGPVVSVTLEVLILLPLGVIWLWGAHTQGWQAIGTQTPGVFGKNWQDSLLLIFSGVLTAVPLLLLSYASKRVSLATLGLLTYVNPTLQFLVAVFLFGEIMTPAHLIAFPVIWIALALYSVVSFSEERSSRKALRNAATVSTT</sequence>
<keyword evidence="11" id="KW-1185">Reference proteome</keyword>
<reference evidence="10 11" key="1">
    <citation type="submission" date="2016-02" db="EMBL/GenBank/DDBJ databases">
        <title>Complete genome sequence of Halocynthiibacter arcticus PAMC 20958t from arctic marine sediment.</title>
        <authorList>
            <person name="Lee Y.M."/>
            <person name="Baek K."/>
            <person name="Lee H.K."/>
            <person name="Shin S.C."/>
        </authorList>
    </citation>
    <scope>NUCLEOTIDE SEQUENCE [LARGE SCALE GENOMIC DNA]</scope>
    <source>
        <strain evidence="10">PAMC 20958</strain>
    </source>
</reference>
<feature type="transmembrane region" description="Helical" evidence="8">
    <location>
        <begin position="215"/>
        <end position="235"/>
    </location>
</feature>
<feature type="transmembrane region" description="Helical" evidence="8">
    <location>
        <begin position="102"/>
        <end position="119"/>
    </location>
</feature>
<keyword evidence="3" id="KW-0813">Transport</keyword>
<keyword evidence="7 8" id="KW-0472">Membrane</keyword>
<evidence type="ECO:0000313" key="11">
    <source>
        <dbReference type="Proteomes" id="UP000070371"/>
    </source>
</evidence>
<comment type="similarity">
    <text evidence="2">Belongs to the EamA transporter family.</text>
</comment>
<feature type="transmembrane region" description="Helical" evidence="8">
    <location>
        <begin position="72"/>
        <end position="90"/>
    </location>
</feature>
<dbReference type="PANTHER" id="PTHR32322">
    <property type="entry name" value="INNER MEMBRANE TRANSPORTER"/>
    <property type="match status" value="1"/>
</dbReference>
<dbReference type="PANTHER" id="PTHR32322:SF2">
    <property type="entry name" value="EAMA DOMAIN-CONTAINING PROTEIN"/>
    <property type="match status" value="1"/>
</dbReference>
<accession>A0A126V1W1</accession>
<dbReference type="RefSeq" id="WP_039001259.1">
    <property type="nucleotide sequence ID" value="NZ_CP014327.1"/>
</dbReference>
<dbReference type="InterPro" id="IPR037185">
    <property type="entry name" value="EmrE-like"/>
</dbReference>
<feature type="transmembrane region" description="Helical" evidence="8">
    <location>
        <begin position="126"/>
        <end position="144"/>
    </location>
</feature>
<keyword evidence="5 8" id="KW-0812">Transmembrane</keyword>
<dbReference type="SUPFAM" id="SSF103481">
    <property type="entry name" value="Multidrug resistance efflux transporter EmrE"/>
    <property type="match status" value="2"/>
</dbReference>
<dbReference type="Pfam" id="PF00892">
    <property type="entry name" value="EamA"/>
    <property type="match status" value="1"/>
</dbReference>
<evidence type="ECO:0000256" key="3">
    <source>
        <dbReference type="ARBA" id="ARBA00022448"/>
    </source>
</evidence>
<evidence type="ECO:0000256" key="6">
    <source>
        <dbReference type="ARBA" id="ARBA00022989"/>
    </source>
</evidence>
<evidence type="ECO:0000256" key="1">
    <source>
        <dbReference type="ARBA" id="ARBA00004651"/>
    </source>
</evidence>
<evidence type="ECO:0000256" key="8">
    <source>
        <dbReference type="SAM" id="Phobius"/>
    </source>
</evidence>
<dbReference type="Proteomes" id="UP000070371">
    <property type="component" value="Chromosome"/>
</dbReference>
<feature type="transmembrane region" description="Helical" evidence="8">
    <location>
        <begin position="45"/>
        <end position="65"/>
    </location>
</feature>
<evidence type="ECO:0000259" key="9">
    <source>
        <dbReference type="Pfam" id="PF00892"/>
    </source>
</evidence>
<dbReference type="InterPro" id="IPR000620">
    <property type="entry name" value="EamA_dom"/>
</dbReference>
<feature type="transmembrane region" description="Helical" evidence="8">
    <location>
        <begin position="247"/>
        <end position="267"/>
    </location>
</feature>
<evidence type="ECO:0000256" key="4">
    <source>
        <dbReference type="ARBA" id="ARBA00022475"/>
    </source>
</evidence>
<organism evidence="10 11">
    <name type="scientific">Falsihalocynthiibacter arcticus</name>
    <dbReference type="NCBI Taxonomy" id="1579316"/>
    <lineage>
        <taxon>Bacteria</taxon>
        <taxon>Pseudomonadati</taxon>
        <taxon>Pseudomonadota</taxon>
        <taxon>Alphaproteobacteria</taxon>
        <taxon>Rhodobacterales</taxon>
        <taxon>Roseobacteraceae</taxon>
        <taxon>Falsihalocynthiibacter</taxon>
    </lineage>
</organism>
<evidence type="ECO:0000313" key="10">
    <source>
        <dbReference type="EMBL" id="AML52312.1"/>
    </source>
</evidence>
<feature type="domain" description="EamA" evidence="9">
    <location>
        <begin position="6"/>
        <end position="142"/>
    </location>
</feature>
<evidence type="ECO:0000256" key="2">
    <source>
        <dbReference type="ARBA" id="ARBA00007362"/>
    </source>
</evidence>
<proteinExistence type="inferred from homology"/>
<feature type="transmembrane region" description="Helical" evidence="8">
    <location>
        <begin position="177"/>
        <end position="195"/>
    </location>
</feature>
<name>A0A126V1W1_9RHOB</name>
<protein>
    <submittedName>
        <fullName evidence="10">RarD protein</fullName>
    </submittedName>
</protein>
<feature type="transmembrane region" description="Helical" evidence="8">
    <location>
        <begin position="273"/>
        <end position="291"/>
    </location>
</feature>
<dbReference type="EMBL" id="CP014327">
    <property type="protein sequence ID" value="AML52312.1"/>
    <property type="molecule type" value="Genomic_DNA"/>
</dbReference>
<feature type="transmembrane region" description="Helical" evidence="8">
    <location>
        <begin position="7"/>
        <end position="25"/>
    </location>
</feature>
<evidence type="ECO:0000256" key="5">
    <source>
        <dbReference type="ARBA" id="ARBA00022692"/>
    </source>
</evidence>
<feature type="transmembrane region" description="Helical" evidence="8">
    <location>
        <begin position="150"/>
        <end position="165"/>
    </location>
</feature>
<dbReference type="GO" id="GO:0005886">
    <property type="term" value="C:plasma membrane"/>
    <property type="evidence" value="ECO:0007669"/>
    <property type="project" value="UniProtKB-SubCell"/>
</dbReference>
<evidence type="ECO:0000256" key="7">
    <source>
        <dbReference type="ARBA" id="ARBA00023136"/>
    </source>
</evidence>
<keyword evidence="4" id="KW-1003">Cell membrane</keyword>
<keyword evidence="6 8" id="KW-1133">Transmembrane helix</keyword>
<dbReference type="InterPro" id="IPR050638">
    <property type="entry name" value="AA-Vitamin_Transporters"/>
</dbReference>
<dbReference type="KEGG" id="hat:RC74_14440"/>
<dbReference type="AlphaFoldDB" id="A0A126V1W1"/>